<dbReference type="RefSeq" id="WP_260651369.1">
    <property type="nucleotide sequence ID" value="NZ_CP104275.1"/>
</dbReference>
<evidence type="ECO:0000313" key="1">
    <source>
        <dbReference type="EMBL" id="UWX95933.1"/>
    </source>
</evidence>
<accession>A0ABY5YML5</accession>
<evidence type="ECO:0000313" key="2">
    <source>
        <dbReference type="Proteomes" id="UP001059859"/>
    </source>
</evidence>
<name>A0ABY5YML5_9MICC</name>
<sequence>MGVHWEQLLDLSVDEDGAEERLQEVRNWLRANGWSKADPAMFFTYYDKHPADAFGPRSLLTAGPGFDTSFAFVAGRDFYHAGDGAGGPECRKCGTELPLMPIIPQIREWDERGPEPLLTCPECSWTDLLGNWDIGGCMAVSSFALIIDTSSSGTSDPLIDALIEGLQTELGGRWAYVHHHL</sequence>
<gene>
    <name evidence="1" type="ORF">N2K95_09505</name>
</gene>
<protein>
    <submittedName>
        <fullName evidence="1">Uncharacterized protein</fullName>
    </submittedName>
</protein>
<dbReference type="EMBL" id="CP104275">
    <property type="protein sequence ID" value="UWX95933.1"/>
    <property type="molecule type" value="Genomic_DNA"/>
</dbReference>
<keyword evidence="2" id="KW-1185">Reference proteome</keyword>
<dbReference type="Proteomes" id="UP001059859">
    <property type="component" value="Chromosome"/>
</dbReference>
<reference evidence="1" key="1">
    <citation type="submission" date="2022-09" db="EMBL/GenBank/DDBJ databases">
        <title>Novel species in genus Arthrobacter.</title>
        <authorList>
            <person name="Liu Y."/>
        </authorList>
    </citation>
    <scope>NUCLEOTIDE SEQUENCE</scope>
    <source>
        <strain evidence="1">Zg-Y815</strain>
    </source>
</reference>
<proteinExistence type="predicted"/>
<organism evidence="1 2">
    <name type="scientific">Arthrobacter zhaoxinii</name>
    <dbReference type="NCBI Taxonomy" id="2964616"/>
    <lineage>
        <taxon>Bacteria</taxon>
        <taxon>Bacillati</taxon>
        <taxon>Actinomycetota</taxon>
        <taxon>Actinomycetes</taxon>
        <taxon>Micrococcales</taxon>
        <taxon>Micrococcaceae</taxon>
        <taxon>Arthrobacter</taxon>
    </lineage>
</organism>